<evidence type="ECO:0000256" key="1">
    <source>
        <dbReference type="SAM" id="MobiDB-lite"/>
    </source>
</evidence>
<dbReference type="EMBL" id="PJNE01000001">
    <property type="protein sequence ID" value="PKW25858.1"/>
    <property type="molecule type" value="Genomic_DNA"/>
</dbReference>
<name>A0A2N3YG88_9MICO</name>
<reference evidence="3 4" key="1">
    <citation type="submission" date="2017-12" db="EMBL/GenBank/DDBJ databases">
        <title>Sequencing the genomes of 1000 Actinobacteria strains.</title>
        <authorList>
            <person name="Klenk H.-P."/>
        </authorList>
    </citation>
    <scope>NUCLEOTIDE SEQUENCE [LARGE SCALE GENOMIC DNA]</scope>
    <source>
        <strain evidence="3 4">DSM 12806</strain>
    </source>
</reference>
<feature type="transmembrane region" description="Helical" evidence="2">
    <location>
        <begin position="356"/>
        <end position="375"/>
    </location>
</feature>
<keyword evidence="2" id="KW-0812">Transmembrane</keyword>
<feature type="region of interest" description="Disordered" evidence="1">
    <location>
        <begin position="1"/>
        <end position="52"/>
    </location>
</feature>
<dbReference type="AlphaFoldDB" id="A0A2N3YG88"/>
<feature type="compositionally biased region" description="Low complexity" evidence="1">
    <location>
        <begin position="204"/>
        <end position="213"/>
    </location>
</feature>
<evidence type="ECO:0000256" key="2">
    <source>
        <dbReference type="SAM" id="Phobius"/>
    </source>
</evidence>
<dbReference type="OrthoDB" id="9988337at2"/>
<keyword evidence="2" id="KW-1133">Transmembrane helix</keyword>
<keyword evidence="2" id="KW-0472">Membrane</keyword>
<dbReference type="Proteomes" id="UP000233781">
    <property type="component" value="Unassembled WGS sequence"/>
</dbReference>
<comment type="caution">
    <text evidence="3">The sequence shown here is derived from an EMBL/GenBank/DDBJ whole genome shotgun (WGS) entry which is preliminary data.</text>
</comment>
<evidence type="ECO:0000313" key="3">
    <source>
        <dbReference type="EMBL" id="PKW25858.1"/>
    </source>
</evidence>
<feature type="region of interest" description="Disordered" evidence="1">
    <location>
        <begin position="65"/>
        <end position="344"/>
    </location>
</feature>
<protein>
    <submittedName>
        <fullName evidence="3">Uncharacterized protein</fullName>
    </submittedName>
</protein>
<dbReference type="RefSeq" id="WP_101394517.1">
    <property type="nucleotide sequence ID" value="NZ_PJNE01000001.1"/>
</dbReference>
<feature type="compositionally biased region" description="Basic and acidic residues" evidence="1">
    <location>
        <begin position="29"/>
        <end position="45"/>
    </location>
</feature>
<feature type="compositionally biased region" description="Basic and acidic residues" evidence="1">
    <location>
        <begin position="7"/>
        <end position="18"/>
    </location>
</feature>
<gene>
    <name evidence="3" type="ORF">ATL31_0660</name>
</gene>
<proteinExistence type="predicted"/>
<keyword evidence="4" id="KW-1185">Reference proteome</keyword>
<accession>A0A2N3YG88</accession>
<organism evidence="3 4">
    <name type="scientific">Phycicoccus duodecadis</name>
    <dbReference type="NCBI Taxonomy" id="173053"/>
    <lineage>
        <taxon>Bacteria</taxon>
        <taxon>Bacillati</taxon>
        <taxon>Actinomycetota</taxon>
        <taxon>Actinomycetes</taxon>
        <taxon>Micrococcales</taxon>
        <taxon>Intrasporangiaceae</taxon>
        <taxon>Phycicoccus</taxon>
    </lineage>
</organism>
<sequence>MPEDERFDAAEDRGDQPRRVHINGSTVGRRPDAEPVGRPGSDGDRPAGYTDIPEWVSEFRRLYVEPKTRPDRPDRLGWPRRTPGSTRPEVVAGASATPHLAAPSDGAGTAEPLAAPGLADGPTADAAPLTRTTADATSAPLADRARRSEEPAPAEAGGGPGDAGLGWPEAASPDEHSGAPTGAPVATPPPPAEPAGPAGPAGPAPEAASTGSAEPERPAEEPPVTPTAAADSSEEAGPAVDRHEGSDATAEASRPSAHDELTASRLDPPDEGHTGGAPLPDQLAADEATSPGALDPVRRGGRHGGSSGVRRLPKPARAAAGERSGGGSDDGTGRESRAGARRAARLAERRGRQRRLLALAAAVLLVVVVATTWWVTRGNPSASAGTLDAQLSRLALTAAPAAPVGGV</sequence>
<feature type="compositionally biased region" description="Basic and acidic residues" evidence="1">
    <location>
        <begin position="65"/>
        <end position="77"/>
    </location>
</feature>
<feature type="compositionally biased region" description="Basic and acidic residues" evidence="1">
    <location>
        <begin position="256"/>
        <end position="273"/>
    </location>
</feature>
<evidence type="ECO:0000313" key="4">
    <source>
        <dbReference type="Proteomes" id="UP000233781"/>
    </source>
</evidence>